<reference evidence="7 8" key="1">
    <citation type="journal article" date="2014" name="BMC Genomics">
        <title>Comparative genomics of the major fungal agents of human and animal Sporotrichosis: Sporothrix schenckii and Sporothrix brasiliensis.</title>
        <authorList>
            <person name="Teixeira M.M."/>
            <person name="de Almeida L.G."/>
            <person name="Kubitschek-Barreira P."/>
            <person name="Alves F.L."/>
            <person name="Kioshima E.S."/>
            <person name="Abadio A.K."/>
            <person name="Fernandes L."/>
            <person name="Derengowski L.S."/>
            <person name="Ferreira K.S."/>
            <person name="Souza R.C."/>
            <person name="Ruiz J.C."/>
            <person name="de Andrade N.C."/>
            <person name="Paes H.C."/>
            <person name="Nicola A.M."/>
            <person name="Albuquerque P."/>
            <person name="Gerber A.L."/>
            <person name="Martins V.P."/>
            <person name="Peconick L.D."/>
            <person name="Neto A.V."/>
            <person name="Chaucanez C.B."/>
            <person name="Silva P.A."/>
            <person name="Cunha O.L."/>
            <person name="de Oliveira F.F."/>
            <person name="dos Santos T.C."/>
            <person name="Barros A.L."/>
            <person name="Soares M.A."/>
            <person name="de Oliveira L.M."/>
            <person name="Marini M.M."/>
            <person name="Villalobos-Duno H."/>
            <person name="Cunha M.M."/>
            <person name="de Hoog S."/>
            <person name="da Silveira J.F."/>
            <person name="Henrissat B."/>
            <person name="Nino-Vega G.A."/>
            <person name="Cisalpino P.S."/>
            <person name="Mora-Montes H.M."/>
            <person name="Almeida S.R."/>
            <person name="Stajich J.E."/>
            <person name="Lopes-Bezerra L.M."/>
            <person name="Vasconcelos A.T."/>
            <person name="Felipe M.S."/>
        </authorList>
    </citation>
    <scope>NUCLEOTIDE SEQUENCE [LARGE SCALE GENOMIC DNA]</scope>
    <source>
        <strain evidence="7 8">1099-18</strain>
    </source>
</reference>
<dbReference type="InterPro" id="IPR036390">
    <property type="entry name" value="WH_DNA-bd_sf"/>
</dbReference>
<dbReference type="Pfam" id="PF04825">
    <property type="entry name" value="Rad21_Rec8_N"/>
    <property type="match status" value="1"/>
</dbReference>
<dbReference type="GeneID" id="27670653"/>
<dbReference type="InterPro" id="IPR023093">
    <property type="entry name" value="ScpA-like_C"/>
</dbReference>
<dbReference type="FunFam" id="1.10.10.580:FF:000004">
    <property type="entry name" value="Double-strand-break repair protein rad21"/>
    <property type="match status" value="1"/>
</dbReference>
<dbReference type="InterPro" id="IPR006909">
    <property type="entry name" value="Rad21/Rec8_C_eu"/>
</dbReference>
<comment type="caution">
    <text evidence="7">The sequence shown here is derived from an EMBL/GenBank/DDBJ whole genome shotgun (WGS) entry which is preliminary data.</text>
</comment>
<name>A0A0F2M843_SPOSC</name>
<sequence>MFYSETLLSKTGPLARVWLSANIERKLSKTHILQSNLQDSVEAIITPNQAPMALRLSGQLLLGVVRIYSRKARYLLDDCNEALMKIKMAFRSSGNNDLPANQQSSNRESLLLPDRITQYDNLDMLPRPDPEFFLAQLDEVTATPSSSNRRAGGGGRGNARDINLQEDFNNSQFLGGNFNDDDDLAIAAKDDLELDLDFGLDFDDPLRPADHSVEVGRDAPAPAPFEDDMLDLDLDPRGGKDGADDTFADGVRIAGDDGDIRMDDDDMQFNLGEQSMLPGGLVDMSRARISESPLSDVDDDDVRQGELEYSRHNGLDLYDAGDGLGPNQVARRAPQRVKKTKVLESDAETMLAGNVIREQQNNRENILKPQAFLPRDPQVLALMEMRKTNGFVSSIMLGGRSATWAPELRGLLSYESIHGPVHDLKRKRDSGIADMDSDQDPTHSKSPRLDLGDDGDHLGFDGGADHFGGPSIAPDGTVLEIAGFGGADDDDDDMTFGAGAGGGDDHGADVSHHAAAAGPPVSLGTKHAVHILRDFFGKDAADDADKRKKSSAVFQQVLPEGRATKADATRMFFECLVLATKDAIKIEQASETLGGSIKLQSKHALWGAWAERDASGNAEEEEQQQQQSAGNHVPSMASAPVAVAA</sequence>
<feature type="region of interest" description="Disordered" evidence="4">
    <location>
        <begin position="490"/>
        <end position="521"/>
    </location>
</feature>
<comment type="subcellular location">
    <subcellularLocation>
        <location evidence="1">Nucleus</location>
    </subcellularLocation>
</comment>
<reference evidence="7 8" key="2">
    <citation type="journal article" date="2015" name="Eukaryot. Cell">
        <title>Asexual propagation of a virulent clone complex in a human and feline outbreak of sporotrichosis.</title>
        <authorList>
            <person name="Teixeira Mde M."/>
            <person name="Rodrigues A.M."/>
            <person name="Tsui C.K."/>
            <person name="de Almeida L.G."/>
            <person name="Van Diepeningen A.D."/>
            <person name="van den Ende B.G."/>
            <person name="Fernandes G.F."/>
            <person name="Kano R."/>
            <person name="Hamelin R.C."/>
            <person name="Lopes-Bezerra L.M."/>
            <person name="Vasconcelos A.T."/>
            <person name="de Hoog S."/>
            <person name="de Camargo Z.P."/>
            <person name="Felipe M.S."/>
        </authorList>
    </citation>
    <scope>NUCLEOTIDE SEQUENCE [LARGE SCALE GENOMIC DNA]</scope>
    <source>
        <strain evidence="7 8">1099-18</strain>
    </source>
</reference>
<dbReference type="OrthoDB" id="10071381at2759"/>
<feature type="domain" description="Rad21/Rec8-like protein N-terminal" evidence="6">
    <location>
        <begin position="1"/>
        <end position="105"/>
    </location>
</feature>
<feature type="compositionally biased region" description="Low complexity" evidence="4">
    <location>
        <begin position="633"/>
        <end position="645"/>
    </location>
</feature>
<dbReference type="RefSeq" id="XP_016588488.1">
    <property type="nucleotide sequence ID" value="XM_016735376.1"/>
</dbReference>
<evidence type="ECO:0000256" key="4">
    <source>
        <dbReference type="SAM" id="MobiDB-lite"/>
    </source>
</evidence>
<accession>A0A0F2M843</accession>
<feature type="region of interest" description="Disordered" evidence="4">
    <location>
        <begin position="612"/>
        <end position="645"/>
    </location>
</feature>
<evidence type="ECO:0000256" key="1">
    <source>
        <dbReference type="ARBA" id="ARBA00004123"/>
    </source>
</evidence>
<feature type="region of interest" description="Disordered" evidence="4">
    <location>
        <begin position="143"/>
        <end position="162"/>
    </location>
</feature>
<protein>
    <submittedName>
        <fullName evidence="7">Cohesin complex subunit SCC1</fullName>
    </submittedName>
</protein>
<dbReference type="GO" id="GO:0005634">
    <property type="term" value="C:nucleus"/>
    <property type="evidence" value="ECO:0007669"/>
    <property type="project" value="UniProtKB-SubCell"/>
</dbReference>
<dbReference type="GO" id="GO:0030892">
    <property type="term" value="C:mitotic cohesin complex"/>
    <property type="evidence" value="ECO:0007669"/>
    <property type="project" value="TreeGrafter"/>
</dbReference>
<feature type="domain" description="Rad21/Rec8-like protein C-terminal eukaryotic" evidence="5">
    <location>
        <begin position="552"/>
        <end position="589"/>
    </location>
</feature>
<dbReference type="KEGG" id="ssck:SPSK_08789"/>
<proteinExistence type="inferred from homology"/>
<dbReference type="GO" id="GO:1990414">
    <property type="term" value="P:replication-born double-strand break repair via sister chromatid exchange"/>
    <property type="evidence" value="ECO:0007669"/>
    <property type="project" value="TreeGrafter"/>
</dbReference>
<dbReference type="Proteomes" id="UP000033710">
    <property type="component" value="Unassembled WGS sequence"/>
</dbReference>
<dbReference type="InterPro" id="IPR039781">
    <property type="entry name" value="Rad21/Rec8-like"/>
</dbReference>
<dbReference type="VEuPathDB" id="FungiDB:SPSK_08789"/>
<evidence type="ECO:0000256" key="3">
    <source>
        <dbReference type="ARBA" id="ARBA00023242"/>
    </source>
</evidence>
<feature type="compositionally biased region" description="Basic and acidic residues" evidence="4">
    <location>
        <begin position="503"/>
        <end position="512"/>
    </location>
</feature>
<evidence type="ECO:0000259" key="6">
    <source>
        <dbReference type="Pfam" id="PF04825"/>
    </source>
</evidence>
<comment type="similarity">
    <text evidence="2">Belongs to the rad21 family.</text>
</comment>
<evidence type="ECO:0000313" key="7">
    <source>
        <dbReference type="EMBL" id="KJR85812.1"/>
    </source>
</evidence>
<dbReference type="GO" id="GO:0003682">
    <property type="term" value="F:chromatin binding"/>
    <property type="evidence" value="ECO:0007669"/>
    <property type="project" value="TreeGrafter"/>
</dbReference>
<dbReference type="EMBL" id="AXCR01000007">
    <property type="protein sequence ID" value="KJR85812.1"/>
    <property type="molecule type" value="Genomic_DNA"/>
</dbReference>
<dbReference type="PANTHER" id="PTHR12585">
    <property type="entry name" value="SCC1 / RAD21 FAMILY MEMBER"/>
    <property type="match status" value="1"/>
</dbReference>
<dbReference type="GO" id="GO:0007064">
    <property type="term" value="P:mitotic sister chromatid cohesion"/>
    <property type="evidence" value="ECO:0007669"/>
    <property type="project" value="TreeGrafter"/>
</dbReference>
<feature type="compositionally biased region" description="Basic and acidic residues" evidence="4">
    <location>
        <begin position="440"/>
        <end position="459"/>
    </location>
</feature>
<dbReference type="SUPFAM" id="SSF46785">
    <property type="entry name" value="Winged helix' DNA-binding domain"/>
    <property type="match status" value="1"/>
</dbReference>
<gene>
    <name evidence="7" type="ORF">SPSK_08789</name>
</gene>
<feature type="region of interest" description="Disordered" evidence="4">
    <location>
        <begin position="431"/>
        <end position="472"/>
    </location>
</feature>
<dbReference type="Gene3D" id="1.10.10.580">
    <property type="entry name" value="Structural maintenance of chromosome 1. Chain E"/>
    <property type="match status" value="1"/>
</dbReference>
<organism evidence="7 8">
    <name type="scientific">Sporothrix schenckii 1099-18</name>
    <dbReference type="NCBI Taxonomy" id="1397361"/>
    <lineage>
        <taxon>Eukaryota</taxon>
        <taxon>Fungi</taxon>
        <taxon>Dikarya</taxon>
        <taxon>Ascomycota</taxon>
        <taxon>Pezizomycotina</taxon>
        <taxon>Sordariomycetes</taxon>
        <taxon>Sordariomycetidae</taxon>
        <taxon>Ophiostomatales</taxon>
        <taxon>Ophiostomataceae</taxon>
        <taxon>Sporothrix</taxon>
    </lineage>
</organism>
<keyword evidence="3" id="KW-0539">Nucleus</keyword>
<dbReference type="Pfam" id="PF04824">
    <property type="entry name" value="Rad21_Rec8"/>
    <property type="match status" value="1"/>
</dbReference>
<evidence type="ECO:0000256" key="2">
    <source>
        <dbReference type="ARBA" id="ARBA00009870"/>
    </source>
</evidence>
<dbReference type="PANTHER" id="PTHR12585:SF69">
    <property type="entry name" value="FI11703P"/>
    <property type="match status" value="1"/>
</dbReference>
<dbReference type="AlphaFoldDB" id="A0A0F2M843"/>
<evidence type="ECO:0000313" key="8">
    <source>
        <dbReference type="Proteomes" id="UP000033710"/>
    </source>
</evidence>
<evidence type="ECO:0000259" key="5">
    <source>
        <dbReference type="Pfam" id="PF04824"/>
    </source>
</evidence>
<dbReference type="InterPro" id="IPR006910">
    <property type="entry name" value="Rad21_Rec8_N"/>
</dbReference>